<dbReference type="GeneID" id="93505232"/>
<dbReference type="PANTHER" id="PTHR43329">
    <property type="entry name" value="EPOXIDE HYDROLASE"/>
    <property type="match status" value="1"/>
</dbReference>
<evidence type="ECO:0000313" key="4">
    <source>
        <dbReference type="Proteomes" id="UP001611263"/>
    </source>
</evidence>
<dbReference type="InterPro" id="IPR000639">
    <property type="entry name" value="Epox_hydrolase-like"/>
</dbReference>
<dbReference type="RefSeq" id="WP_033246174.1">
    <property type="nucleotide sequence ID" value="NZ_JBIRUQ010000001.1"/>
</dbReference>
<protein>
    <submittedName>
        <fullName evidence="3">Alpha/beta fold hydrolase</fullName>
    </submittedName>
</protein>
<accession>A0ABW7THY4</accession>
<proteinExistence type="predicted"/>
<evidence type="ECO:0000256" key="1">
    <source>
        <dbReference type="ARBA" id="ARBA00022801"/>
    </source>
</evidence>
<keyword evidence="4" id="KW-1185">Reference proteome</keyword>
<comment type="caution">
    <text evidence="3">The sequence shown here is derived from an EMBL/GenBank/DDBJ whole genome shotgun (WGS) entry which is preliminary data.</text>
</comment>
<dbReference type="InterPro" id="IPR000073">
    <property type="entry name" value="AB_hydrolase_1"/>
</dbReference>
<evidence type="ECO:0000259" key="2">
    <source>
        <dbReference type="Pfam" id="PF00561"/>
    </source>
</evidence>
<dbReference type="GO" id="GO:0016787">
    <property type="term" value="F:hydrolase activity"/>
    <property type="evidence" value="ECO:0007669"/>
    <property type="project" value="UniProtKB-KW"/>
</dbReference>
<dbReference type="Gene3D" id="3.40.50.1820">
    <property type="entry name" value="alpha/beta hydrolase"/>
    <property type="match status" value="1"/>
</dbReference>
<dbReference type="Proteomes" id="UP001611263">
    <property type="component" value="Unassembled WGS sequence"/>
</dbReference>
<feature type="domain" description="AB hydrolase-1" evidence="2">
    <location>
        <begin position="35"/>
        <end position="291"/>
    </location>
</feature>
<reference evidence="3 4" key="1">
    <citation type="submission" date="2024-10" db="EMBL/GenBank/DDBJ databases">
        <title>The Natural Products Discovery Center: Release of the First 8490 Sequenced Strains for Exploring Actinobacteria Biosynthetic Diversity.</title>
        <authorList>
            <person name="Kalkreuter E."/>
            <person name="Kautsar S.A."/>
            <person name="Yang D."/>
            <person name="Bader C.D."/>
            <person name="Teijaro C.N."/>
            <person name="Fluegel L."/>
            <person name="Davis C.M."/>
            <person name="Simpson J.R."/>
            <person name="Lauterbach L."/>
            <person name="Steele A.D."/>
            <person name="Gui C."/>
            <person name="Meng S."/>
            <person name="Li G."/>
            <person name="Viehrig K."/>
            <person name="Ye F."/>
            <person name="Su P."/>
            <person name="Kiefer A.F."/>
            <person name="Nichols A."/>
            <person name="Cepeda A.J."/>
            <person name="Yan W."/>
            <person name="Fan B."/>
            <person name="Jiang Y."/>
            <person name="Adhikari A."/>
            <person name="Zheng C.-J."/>
            <person name="Schuster L."/>
            <person name="Cowan T.M."/>
            <person name="Smanski M.J."/>
            <person name="Chevrette M.G."/>
            <person name="De Carvalho L.P.S."/>
            <person name="Shen B."/>
        </authorList>
    </citation>
    <scope>NUCLEOTIDE SEQUENCE [LARGE SCALE GENOMIC DNA]</scope>
    <source>
        <strain evidence="3 4">NPDC020568</strain>
    </source>
</reference>
<keyword evidence="1 3" id="KW-0378">Hydrolase</keyword>
<name>A0ABW7THY4_9NOCA</name>
<evidence type="ECO:0000313" key="3">
    <source>
        <dbReference type="EMBL" id="MFI1460636.1"/>
    </source>
</evidence>
<dbReference type="EMBL" id="JBIRUQ010000001">
    <property type="protein sequence ID" value="MFI1460636.1"/>
    <property type="molecule type" value="Genomic_DNA"/>
</dbReference>
<dbReference type="PRINTS" id="PR00412">
    <property type="entry name" value="EPOXHYDRLASE"/>
</dbReference>
<dbReference type="Pfam" id="PF00561">
    <property type="entry name" value="Abhydrolase_1"/>
    <property type="match status" value="1"/>
</dbReference>
<organism evidence="3 4">
    <name type="scientific">Nocardia carnea</name>
    <dbReference type="NCBI Taxonomy" id="37328"/>
    <lineage>
        <taxon>Bacteria</taxon>
        <taxon>Bacillati</taxon>
        <taxon>Actinomycetota</taxon>
        <taxon>Actinomycetes</taxon>
        <taxon>Mycobacteriales</taxon>
        <taxon>Nocardiaceae</taxon>
        <taxon>Nocardia</taxon>
    </lineage>
</organism>
<gene>
    <name evidence="3" type="ORF">ACH4WX_07920</name>
</gene>
<dbReference type="InterPro" id="IPR029058">
    <property type="entry name" value="AB_hydrolase_fold"/>
</dbReference>
<dbReference type="SUPFAM" id="SSF53474">
    <property type="entry name" value="alpha/beta-Hydrolases"/>
    <property type="match status" value="1"/>
</dbReference>
<sequence>MNTHRGDEPETLEFGLPHLAMTALAWGAPDGRLALCLHGFPDSAWTWRHLGPALADRGFRVIAPFTRGYAPTAVPADGVYHLGALAYDALAIHRAFGAPDDAVLIGHDWGALTAGTIAADPECPFGKVVSLAVPPVPGMRPERAATLRSAGAYLRQLRYSWYILFNQLPGVAERALDRLVPRLWEDWSPGYPAADDIAHALDALPMGAHRTAALSYYRAFVRVTAKVPEPYAGPHRFWNQAPRVPMLYLHGSADTTLHPAFTAGVADVLAPAGGAVEMVPGAGHFLHLEQPDAIAGLIGDFFTDGSVPRS</sequence>